<dbReference type="InterPro" id="IPR038090">
    <property type="entry name" value="Cdt1_C_WH_dom_sf"/>
</dbReference>
<comment type="caution">
    <text evidence="4">The sequence shown here is derived from an EMBL/GenBank/DDBJ whole genome shotgun (WGS) entry which is preliminary data.</text>
</comment>
<feature type="domain" description="DNA replication factor Cdt1 C-terminal" evidence="3">
    <location>
        <begin position="152"/>
        <end position="237"/>
    </location>
</feature>
<reference evidence="4 5" key="1">
    <citation type="submission" date="2019-07" db="EMBL/GenBank/DDBJ databases">
        <title>Genome assembly of two rare yeast pathogens: Diutina rugosa and Trichomonascus ciferrii.</title>
        <authorList>
            <person name="Mixao V."/>
            <person name="Saus E."/>
            <person name="Hansen A."/>
            <person name="Lass-Flor C."/>
            <person name="Gabaldon T."/>
        </authorList>
    </citation>
    <scope>NUCLEOTIDE SEQUENCE [LARGE SCALE GENOMIC DNA]</scope>
    <source>
        <strain evidence="4 5">CBS 613</strain>
    </source>
</reference>
<keyword evidence="2" id="KW-0131">Cell cycle</keyword>
<proteinExistence type="inferred from homology"/>
<dbReference type="Gene3D" id="1.10.10.1420">
    <property type="entry name" value="DNA replication factor Cdt1, C-terminal WH domain"/>
    <property type="match status" value="1"/>
</dbReference>
<evidence type="ECO:0000313" key="5">
    <source>
        <dbReference type="Proteomes" id="UP000449547"/>
    </source>
</evidence>
<dbReference type="EMBL" id="SWFT01000153">
    <property type="protein sequence ID" value="KAA8897658.1"/>
    <property type="molecule type" value="Genomic_DNA"/>
</dbReference>
<evidence type="ECO:0000313" key="4">
    <source>
        <dbReference type="EMBL" id="KAA8897658.1"/>
    </source>
</evidence>
<dbReference type="GeneID" id="54783740"/>
<evidence type="ECO:0000256" key="2">
    <source>
        <dbReference type="ARBA" id="ARBA00023306"/>
    </source>
</evidence>
<dbReference type="RefSeq" id="XP_034010086.1">
    <property type="nucleotide sequence ID" value="XM_034158032.1"/>
</dbReference>
<dbReference type="AlphaFoldDB" id="A0A642UIR5"/>
<dbReference type="InterPro" id="IPR032054">
    <property type="entry name" value="Cdt1_C"/>
</dbReference>
<evidence type="ECO:0000256" key="1">
    <source>
        <dbReference type="ARBA" id="ARBA00008356"/>
    </source>
</evidence>
<dbReference type="Proteomes" id="UP000449547">
    <property type="component" value="Unassembled WGS sequence"/>
</dbReference>
<gene>
    <name evidence="4" type="ORF">DIURU_005089</name>
</gene>
<keyword evidence="5" id="KW-1185">Reference proteome</keyword>
<dbReference type="OMA" id="ERHINDE"/>
<comment type="similarity">
    <text evidence="1">Belongs to the Cdt1 family.</text>
</comment>
<dbReference type="Pfam" id="PF16679">
    <property type="entry name" value="CDT1_C"/>
    <property type="match status" value="1"/>
</dbReference>
<protein>
    <recommendedName>
        <fullName evidence="3">DNA replication factor Cdt1 C-terminal domain-containing protein</fullName>
    </recommendedName>
</protein>
<organism evidence="4 5">
    <name type="scientific">Diutina rugosa</name>
    <name type="common">Yeast</name>
    <name type="synonym">Candida rugosa</name>
    <dbReference type="NCBI Taxonomy" id="5481"/>
    <lineage>
        <taxon>Eukaryota</taxon>
        <taxon>Fungi</taxon>
        <taxon>Dikarya</taxon>
        <taxon>Ascomycota</taxon>
        <taxon>Saccharomycotina</taxon>
        <taxon>Pichiomycetes</taxon>
        <taxon>Debaryomycetaceae</taxon>
        <taxon>Diutina</taxon>
    </lineage>
</organism>
<name>A0A642UIR5_DIURU</name>
<sequence length="274" mass="30003">MAVPSPTLGEVVSAIDNAIRLHYATHTAPPNLTAILASSSRLLSYKLTRADVARVCHHSPVYTITERSDGELCIDMASAPDRGEVVKSTTPLLGSTPDDVGLAQFVRRSKTPTSSPTKVGKHYSLSTLSNRPDKFTFKQRSESDATAKSGLSLLERIKLKETKRKLEQATPSPTPEEAMTPVYAAKVYDILFCQSDGKITTYELERLVTTCRQSISVPLATDDIKGAIKYVADRLPQVSWVERHINDENVTVVRVVGPLNRHHDLAKIASNPLA</sequence>
<accession>A0A642UIR5</accession>
<dbReference type="VEuPathDB" id="FungiDB:DIURU_005089"/>
<evidence type="ECO:0000259" key="3">
    <source>
        <dbReference type="Pfam" id="PF16679"/>
    </source>
</evidence>
<dbReference type="OrthoDB" id="3981148at2759"/>